<name>A0A0V1IUY3_TRIPS</name>
<feature type="transmembrane region" description="Helical" evidence="1">
    <location>
        <begin position="16"/>
        <end position="34"/>
    </location>
</feature>
<protein>
    <submittedName>
        <fullName evidence="2">Uncharacterized protein</fullName>
    </submittedName>
</protein>
<comment type="caution">
    <text evidence="2">The sequence shown here is derived from an EMBL/GenBank/DDBJ whole genome shotgun (WGS) entry which is preliminary data.</text>
</comment>
<sequence>MTFPNGIVGTFSPENSIAAVHCVTLSTVCPFLFVKRCMRAASEIAFIVDPTLSANCYCPRMAGSERAVPILFSRLLKKFFSTAAASVDFYVTCVTHSGEAGSVLRGLKMASPVALLNKRSISVLLVLANCAPVRVVLFCLDVDDEVDGHNNLLYQLLSFIVKE</sequence>
<keyword evidence="1" id="KW-1133">Transmembrane helix</keyword>
<evidence type="ECO:0000313" key="2">
    <source>
        <dbReference type="EMBL" id="KRZ26504.1"/>
    </source>
</evidence>
<reference evidence="2 3" key="1">
    <citation type="submission" date="2015-01" db="EMBL/GenBank/DDBJ databases">
        <title>Evolution of Trichinella species and genotypes.</title>
        <authorList>
            <person name="Korhonen P.K."/>
            <person name="Edoardo P."/>
            <person name="Giuseppe L.R."/>
            <person name="Gasser R.B."/>
        </authorList>
    </citation>
    <scope>NUCLEOTIDE SEQUENCE [LARGE SCALE GENOMIC DNA]</scope>
    <source>
        <strain evidence="2">ISS176</strain>
    </source>
</reference>
<dbReference type="AlphaFoldDB" id="A0A0V1IUY3"/>
<organism evidence="2 3">
    <name type="scientific">Trichinella pseudospiralis</name>
    <name type="common">Parasitic roundworm</name>
    <dbReference type="NCBI Taxonomy" id="6337"/>
    <lineage>
        <taxon>Eukaryota</taxon>
        <taxon>Metazoa</taxon>
        <taxon>Ecdysozoa</taxon>
        <taxon>Nematoda</taxon>
        <taxon>Enoplea</taxon>
        <taxon>Dorylaimia</taxon>
        <taxon>Trichinellida</taxon>
        <taxon>Trichinellidae</taxon>
        <taxon>Trichinella</taxon>
    </lineage>
</organism>
<evidence type="ECO:0000313" key="3">
    <source>
        <dbReference type="Proteomes" id="UP000054826"/>
    </source>
</evidence>
<dbReference type="Proteomes" id="UP000054826">
    <property type="component" value="Unassembled WGS sequence"/>
</dbReference>
<gene>
    <name evidence="2" type="ORF">T4C_8606</name>
</gene>
<accession>A0A0V1IUY3</accession>
<keyword evidence="1" id="KW-0472">Membrane</keyword>
<proteinExistence type="predicted"/>
<evidence type="ECO:0000256" key="1">
    <source>
        <dbReference type="SAM" id="Phobius"/>
    </source>
</evidence>
<keyword evidence="1" id="KW-0812">Transmembrane</keyword>
<dbReference type="EMBL" id="JYDV01000179">
    <property type="protein sequence ID" value="KRZ26504.1"/>
    <property type="molecule type" value="Genomic_DNA"/>
</dbReference>